<reference evidence="2" key="1">
    <citation type="submission" date="2020-10" db="EMBL/GenBank/DDBJ databases">
        <title>Genome-based taxonomic classification of the species Anabaenopsis elenkinii.</title>
        <authorList>
            <person name="Delbaje E."/>
            <person name="Andreote A.P.D."/>
            <person name="Pellegrinetti T.A."/>
            <person name="Cruz R.B."/>
            <person name="Branco L.H.Z."/>
            <person name="Fiore M.F."/>
        </authorList>
    </citation>
    <scope>NUCLEOTIDE SEQUENCE [LARGE SCALE GENOMIC DNA]</scope>
    <source>
        <strain evidence="2">CCIBt3563</strain>
    </source>
</reference>
<accession>A0A7S6RCW9</accession>
<dbReference type="RefSeq" id="WP_200988245.1">
    <property type="nucleotide sequence ID" value="NZ_CP063311.1"/>
</dbReference>
<name>A0A7S6RCW9_9CYAN</name>
<dbReference type="Proteomes" id="UP000593846">
    <property type="component" value="Chromosome"/>
</dbReference>
<evidence type="ECO:0000313" key="1">
    <source>
        <dbReference type="EMBL" id="QOV22623.1"/>
    </source>
</evidence>
<sequence length="290" mass="30456">MKRFNFFVATSMWGCFLTFLCADFVLAGPVPVGSLSGVTLPGRLTAPVTVTPNVTASPVTVTPNVTASPVTVTPNVTASPVTVTELGQTTAAQVAIGRGVTVTGRSRTLSIPATTATVNNQVSTMVTLVSVNDQPSQFFLEGTSRQVTNASAFLAVATAAEFNQSQVQIGTSIALTGAEYTQVAALMDTLPALFVSLSNQKSLHKLTAVVESPGKQVNFSQGLIMSREDNKFQGVPISNVDRQKLNTAIIIYNAILESSDEVTVIALSQNEDFLAIGSGLRQMRAAINSL</sequence>
<gene>
    <name evidence="1" type="ORF">IM676_18550</name>
</gene>
<dbReference type="KEGG" id="aee:IM676_18550"/>
<protein>
    <submittedName>
        <fullName evidence="1">Uncharacterized protein</fullName>
    </submittedName>
</protein>
<dbReference type="AlphaFoldDB" id="A0A7S6RCW9"/>
<keyword evidence="2" id="KW-1185">Reference proteome</keyword>
<organism evidence="1 2">
    <name type="scientific">Anabaenopsis elenkinii CCIBt3563</name>
    <dbReference type="NCBI Taxonomy" id="2779889"/>
    <lineage>
        <taxon>Bacteria</taxon>
        <taxon>Bacillati</taxon>
        <taxon>Cyanobacteriota</taxon>
        <taxon>Cyanophyceae</taxon>
        <taxon>Nostocales</taxon>
        <taxon>Nodulariaceae</taxon>
        <taxon>Anabaenopsis</taxon>
    </lineage>
</organism>
<dbReference type="EMBL" id="CP063311">
    <property type="protein sequence ID" value="QOV22623.1"/>
    <property type="molecule type" value="Genomic_DNA"/>
</dbReference>
<evidence type="ECO:0000313" key="2">
    <source>
        <dbReference type="Proteomes" id="UP000593846"/>
    </source>
</evidence>
<proteinExistence type="predicted"/>